<dbReference type="OMA" id="QWAPERC"/>
<dbReference type="GeneID" id="36396260"/>
<dbReference type="Proteomes" id="UP000054928">
    <property type="component" value="Unassembled WGS sequence"/>
</dbReference>
<accession>A0A0P1AUE8</accession>
<evidence type="ECO:0000256" key="1">
    <source>
        <dbReference type="ARBA" id="ARBA00022468"/>
    </source>
</evidence>
<reference evidence="5" key="1">
    <citation type="submission" date="2014-09" db="EMBL/GenBank/DDBJ databases">
        <authorList>
            <person name="Sharma Rahul"/>
            <person name="Thines Marco"/>
        </authorList>
    </citation>
    <scope>NUCLEOTIDE SEQUENCE [LARGE SCALE GENOMIC DNA]</scope>
</reference>
<keyword evidence="2" id="KW-0433">Leucine-rich repeat</keyword>
<protein>
    <submittedName>
        <fullName evidence="4">Leucine-rich repeat, ribonuclease inhibitor subtype</fullName>
    </submittedName>
</protein>
<dbReference type="PANTHER" id="PTHR24113:SF12">
    <property type="entry name" value="RAN GTPASE-ACTIVATING PROTEIN 1"/>
    <property type="match status" value="1"/>
</dbReference>
<dbReference type="GO" id="GO:0048471">
    <property type="term" value="C:perinuclear region of cytoplasm"/>
    <property type="evidence" value="ECO:0007669"/>
    <property type="project" value="TreeGrafter"/>
</dbReference>
<dbReference type="SUPFAM" id="SSF52047">
    <property type="entry name" value="RNI-like"/>
    <property type="match status" value="1"/>
</dbReference>
<dbReference type="GO" id="GO:0005096">
    <property type="term" value="F:GTPase activator activity"/>
    <property type="evidence" value="ECO:0007669"/>
    <property type="project" value="UniProtKB-KW"/>
</dbReference>
<dbReference type="SMART" id="SM00368">
    <property type="entry name" value="LRR_RI"/>
    <property type="match status" value="5"/>
</dbReference>
<name>A0A0P1AUE8_PLAHL</name>
<evidence type="ECO:0000313" key="4">
    <source>
        <dbReference type="EMBL" id="CEG44874.1"/>
    </source>
</evidence>
<dbReference type="GO" id="GO:0031267">
    <property type="term" value="F:small GTPase binding"/>
    <property type="evidence" value="ECO:0007669"/>
    <property type="project" value="TreeGrafter"/>
</dbReference>
<dbReference type="GO" id="GO:0006913">
    <property type="term" value="P:nucleocytoplasmic transport"/>
    <property type="evidence" value="ECO:0007669"/>
    <property type="project" value="TreeGrafter"/>
</dbReference>
<dbReference type="GO" id="GO:0005634">
    <property type="term" value="C:nucleus"/>
    <property type="evidence" value="ECO:0007669"/>
    <property type="project" value="TreeGrafter"/>
</dbReference>
<organism evidence="4 5">
    <name type="scientific">Plasmopara halstedii</name>
    <name type="common">Downy mildew of sunflower</name>
    <dbReference type="NCBI Taxonomy" id="4781"/>
    <lineage>
        <taxon>Eukaryota</taxon>
        <taxon>Sar</taxon>
        <taxon>Stramenopiles</taxon>
        <taxon>Oomycota</taxon>
        <taxon>Peronosporomycetes</taxon>
        <taxon>Peronosporales</taxon>
        <taxon>Peronosporaceae</taxon>
        <taxon>Plasmopara</taxon>
    </lineage>
</organism>
<keyword evidence="3" id="KW-0677">Repeat</keyword>
<evidence type="ECO:0000256" key="2">
    <source>
        <dbReference type="ARBA" id="ARBA00022614"/>
    </source>
</evidence>
<dbReference type="GO" id="GO:0005829">
    <property type="term" value="C:cytosol"/>
    <property type="evidence" value="ECO:0007669"/>
    <property type="project" value="TreeGrafter"/>
</dbReference>
<dbReference type="Gene3D" id="3.80.10.10">
    <property type="entry name" value="Ribonuclease Inhibitor"/>
    <property type="match status" value="2"/>
</dbReference>
<dbReference type="InterPro" id="IPR032675">
    <property type="entry name" value="LRR_dom_sf"/>
</dbReference>
<sequence length="432" mass="47723">MQVMQSSSGSVVCQTKYAKVYDEQLQTMQLDRAPWQCISHLPNRRLMVQRILQLSQHSRKFDINPDRAVLLAKHIELALYSRAGSLVEYCNLATFQRRLQSLVASSVHEATACKNLQKRKYHLVTDHIMQGHRALKRRRYTASNLFPLLGEDCTRRIFAFLDGKELMQYRVLNQFAAAFLPSCALTLAVEVTQLTNGLSSDSSLLQMTNIQHLTVYQRGIESAANVGSAITPLYAWTCPDRLPSQSNDGESAVLALADALSAGVFPSLTKLQLNSVFVNTMSGNALRALCNTLATNCCPHLNDFLLAGNSIADLGAIEIAHLLHSTIASRLTRLDLRRNFIGESGMRAILSALTRHSNPVLQVLCLGGNLVTDNCVKQLQQLLANSRCSKLRFLGLEDNFLSVDGVQRVLETAAVSSLPSKRPRRVSCDGAN</sequence>
<dbReference type="STRING" id="4781.A0A0P1AUE8"/>
<keyword evidence="5" id="KW-1185">Reference proteome</keyword>
<dbReference type="RefSeq" id="XP_024581243.1">
    <property type="nucleotide sequence ID" value="XM_024731023.1"/>
</dbReference>
<dbReference type="InterPro" id="IPR027038">
    <property type="entry name" value="RanGap"/>
</dbReference>
<proteinExistence type="predicted"/>
<evidence type="ECO:0000313" key="5">
    <source>
        <dbReference type="Proteomes" id="UP000054928"/>
    </source>
</evidence>
<dbReference type="EMBL" id="CCYD01001336">
    <property type="protein sequence ID" value="CEG44874.1"/>
    <property type="molecule type" value="Genomic_DNA"/>
</dbReference>
<dbReference type="OrthoDB" id="120976at2759"/>
<evidence type="ECO:0000256" key="3">
    <source>
        <dbReference type="ARBA" id="ARBA00022737"/>
    </source>
</evidence>
<dbReference type="AlphaFoldDB" id="A0A0P1AUE8"/>
<dbReference type="PANTHER" id="PTHR24113">
    <property type="entry name" value="RAN GTPASE-ACTIVATING PROTEIN 1"/>
    <property type="match status" value="1"/>
</dbReference>
<keyword evidence="1" id="KW-0343">GTPase activation</keyword>